<feature type="transmembrane region" description="Helical" evidence="5">
    <location>
        <begin position="270"/>
        <end position="295"/>
    </location>
</feature>
<dbReference type="SUPFAM" id="SSF81324">
    <property type="entry name" value="Voltage-gated potassium channels"/>
    <property type="match status" value="2"/>
</dbReference>
<sequence length="523" mass="60633">MAEFADIGQLILDDLNTEYPEIYSLNERNPEGHAHTGTELNWKLNHLEAAIYLQEGENNDKFFTHPASHEALPGYQIAHNTWLYVLDLFASVSILLLAACERPAVDLFMLPVGVHGSLEILMLLLLPLELGIRMTWLGWRVLIRHPRTVIKTSMLLIMLVEAITVICRQTNHFRVTRALRPIFLLNTHYCRGVRRIARQTLQSLPPIIDMLVLLLFIMLIFSILGFYLFSTIPANPYFASLKDSFVSLFILLTTANYPDVMMPAYSTNQFSALFFITYLSIELYFVMNLFLAVVYDTFSGFEKEKLKNLFLHKREGCRRAFKLLVTKEDPHCIRLDSFMSLLAHFRPKLKRKEGYLMFKALNTQKNGKLSLEEFYNIYNICDLAWKPKSMVDKLWSADFCHPFNTYFEKLNKFVTWKWFEIFVYLMIFANFISMIVETIQVNMQGGPVSRNNFTISDVSIAFICIYTLEVILKVMGKGPVEYFTNPWDIFDFLVTMASLAGIIGETVADSFYYIIILRPLRLL</sequence>
<dbReference type="InterPro" id="IPR011992">
    <property type="entry name" value="EF-hand-dom_pair"/>
</dbReference>
<evidence type="ECO:0000256" key="1">
    <source>
        <dbReference type="ARBA" id="ARBA00004141"/>
    </source>
</evidence>
<dbReference type="SUPFAM" id="SSF47473">
    <property type="entry name" value="EF-hand"/>
    <property type="match status" value="1"/>
</dbReference>
<dbReference type="PANTHER" id="PTHR46474:SF1">
    <property type="entry name" value="TWO PORE CHANNEL PROTEIN 1"/>
    <property type="match status" value="1"/>
</dbReference>
<dbReference type="AlphaFoldDB" id="A0A9D4MXA7"/>
<feature type="transmembrane region" description="Helical" evidence="5">
    <location>
        <begin position="148"/>
        <end position="167"/>
    </location>
</feature>
<keyword evidence="8" id="KW-1185">Reference proteome</keyword>
<dbReference type="Proteomes" id="UP000828390">
    <property type="component" value="Unassembled WGS sequence"/>
</dbReference>
<dbReference type="GO" id="GO:0022832">
    <property type="term" value="F:voltage-gated channel activity"/>
    <property type="evidence" value="ECO:0007669"/>
    <property type="project" value="InterPro"/>
</dbReference>
<keyword evidence="3 5" id="KW-1133">Transmembrane helix</keyword>
<feature type="transmembrane region" description="Helical" evidence="5">
    <location>
        <begin position="207"/>
        <end position="229"/>
    </location>
</feature>
<feature type="transmembrane region" description="Helical" evidence="5">
    <location>
        <begin position="421"/>
        <end position="441"/>
    </location>
</feature>
<keyword evidence="2 5" id="KW-0812">Transmembrane</keyword>
<dbReference type="GO" id="GO:0005216">
    <property type="term" value="F:monoatomic ion channel activity"/>
    <property type="evidence" value="ECO:0007669"/>
    <property type="project" value="InterPro"/>
</dbReference>
<feature type="transmembrane region" description="Helical" evidence="5">
    <location>
        <begin position="492"/>
        <end position="515"/>
    </location>
</feature>
<dbReference type="InterPro" id="IPR005821">
    <property type="entry name" value="Ion_trans_dom"/>
</dbReference>
<feature type="transmembrane region" description="Helical" evidence="5">
    <location>
        <begin position="453"/>
        <end position="472"/>
    </location>
</feature>
<evidence type="ECO:0000259" key="6">
    <source>
        <dbReference type="Pfam" id="PF00520"/>
    </source>
</evidence>
<name>A0A9D4MXA7_DREPO</name>
<dbReference type="FunFam" id="1.10.287.70:FF:000062">
    <property type="entry name" value="Two pore calcium channel protein 1"/>
    <property type="match status" value="1"/>
</dbReference>
<evidence type="ECO:0000313" key="8">
    <source>
        <dbReference type="Proteomes" id="UP000828390"/>
    </source>
</evidence>
<evidence type="ECO:0000256" key="5">
    <source>
        <dbReference type="SAM" id="Phobius"/>
    </source>
</evidence>
<dbReference type="Gene3D" id="1.10.287.70">
    <property type="match status" value="1"/>
</dbReference>
<reference evidence="7" key="1">
    <citation type="journal article" date="2019" name="bioRxiv">
        <title>The Genome of the Zebra Mussel, Dreissena polymorpha: A Resource for Invasive Species Research.</title>
        <authorList>
            <person name="McCartney M.A."/>
            <person name="Auch B."/>
            <person name="Kono T."/>
            <person name="Mallez S."/>
            <person name="Zhang Y."/>
            <person name="Obille A."/>
            <person name="Becker A."/>
            <person name="Abrahante J.E."/>
            <person name="Garbe J."/>
            <person name="Badalamenti J.P."/>
            <person name="Herman A."/>
            <person name="Mangelson H."/>
            <person name="Liachko I."/>
            <person name="Sullivan S."/>
            <person name="Sone E.D."/>
            <person name="Koren S."/>
            <person name="Silverstein K.A.T."/>
            <person name="Beckman K.B."/>
            <person name="Gohl D.M."/>
        </authorList>
    </citation>
    <scope>NUCLEOTIDE SEQUENCE</scope>
    <source>
        <strain evidence="7">Duluth1</strain>
        <tissue evidence="7">Whole animal</tissue>
    </source>
</reference>
<evidence type="ECO:0000256" key="4">
    <source>
        <dbReference type="ARBA" id="ARBA00023136"/>
    </source>
</evidence>
<dbReference type="GO" id="GO:0010008">
    <property type="term" value="C:endosome membrane"/>
    <property type="evidence" value="ECO:0007669"/>
    <property type="project" value="TreeGrafter"/>
</dbReference>
<dbReference type="Pfam" id="PF00520">
    <property type="entry name" value="Ion_trans"/>
    <property type="match status" value="2"/>
</dbReference>
<dbReference type="PANTHER" id="PTHR46474">
    <property type="entry name" value="TWO PORE CALCIUM CHANNEL PROTEIN 1"/>
    <property type="match status" value="1"/>
</dbReference>
<feature type="transmembrane region" description="Helical" evidence="5">
    <location>
        <begin position="82"/>
        <end position="100"/>
    </location>
</feature>
<dbReference type="EMBL" id="JAIWYP010000001">
    <property type="protein sequence ID" value="KAH3882897.1"/>
    <property type="molecule type" value="Genomic_DNA"/>
</dbReference>
<evidence type="ECO:0000313" key="7">
    <source>
        <dbReference type="EMBL" id="KAH3882897.1"/>
    </source>
</evidence>
<protein>
    <recommendedName>
        <fullName evidence="6">Ion transport domain-containing protein</fullName>
    </recommendedName>
</protein>
<dbReference type="Gene3D" id="1.20.120.350">
    <property type="entry name" value="Voltage-gated potassium channels. Chain C"/>
    <property type="match status" value="1"/>
</dbReference>
<gene>
    <name evidence="7" type="ORF">DPMN_006843</name>
</gene>
<dbReference type="Gene3D" id="1.10.238.10">
    <property type="entry name" value="EF-hand"/>
    <property type="match status" value="1"/>
</dbReference>
<feature type="domain" description="Ion transport" evidence="6">
    <location>
        <begin position="110"/>
        <end position="304"/>
    </location>
</feature>
<evidence type="ECO:0000256" key="3">
    <source>
        <dbReference type="ARBA" id="ARBA00022989"/>
    </source>
</evidence>
<feature type="non-terminal residue" evidence="7">
    <location>
        <position position="523"/>
    </location>
</feature>
<dbReference type="InterPro" id="IPR028801">
    <property type="entry name" value="TPC1_animal"/>
</dbReference>
<comment type="subcellular location">
    <subcellularLocation>
        <location evidence="1">Membrane</location>
        <topology evidence="1">Multi-pass membrane protein</topology>
    </subcellularLocation>
</comment>
<comment type="caution">
    <text evidence="7">The sequence shown here is derived from an EMBL/GenBank/DDBJ whole genome shotgun (WGS) entry which is preliminary data.</text>
</comment>
<dbReference type="GO" id="GO:0005765">
    <property type="term" value="C:lysosomal membrane"/>
    <property type="evidence" value="ECO:0007669"/>
    <property type="project" value="InterPro"/>
</dbReference>
<proteinExistence type="predicted"/>
<evidence type="ECO:0000256" key="2">
    <source>
        <dbReference type="ARBA" id="ARBA00022692"/>
    </source>
</evidence>
<dbReference type="InterPro" id="IPR027359">
    <property type="entry name" value="Volt_channel_dom_sf"/>
</dbReference>
<accession>A0A9D4MXA7</accession>
<keyword evidence="4 5" id="KW-0472">Membrane</keyword>
<feature type="domain" description="Ion transport" evidence="6">
    <location>
        <begin position="416"/>
        <end position="522"/>
    </location>
</feature>
<feature type="transmembrane region" description="Helical" evidence="5">
    <location>
        <begin position="241"/>
        <end position="258"/>
    </location>
</feature>
<organism evidence="7 8">
    <name type="scientific">Dreissena polymorpha</name>
    <name type="common">Zebra mussel</name>
    <name type="synonym">Mytilus polymorpha</name>
    <dbReference type="NCBI Taxonomy" id="45954"/>
    <lineage>
        <taxon>Eukaryota</taxon>
        <taxon>Metazoa</taxon>
        <taxon>Spiralia</taxon>
        <taxon>Lophotrochozoa</taxon>
        <taxon>Mollusca</taxon>
        <taxon>Bivalvia</taxon>
        <taxon>Autobranchia</taxon>
        <taxon>Heteroconchia</taxon>
        <taxon>Euheterodonta</taxon>
        <taxon>Imparidentia</taxon>
        <taxon>Neoheterodontei</taxon>
        <taxon>Myida</taxon>
        <taxon>Dreissenoidea</taxon>
        <taxon>Dreissenidae</taxon>
        <taxon>Dreissena</taxon>
    </lineage>
</organism>
<reference evidence="7" key="2">
    <citation type="submission" date="2020-11" db="EMBL/GenBank/DDBJ databases">
        <authorList>
            <person name="McCartney M.A."/>
            <person name="Auch B."/>
            <person name="Kono T."/>
            <person name="Mallez S."/>
            <person name="Becker A."/>
            <person name="Gohl D.M."/>
            <person name="Silverstein K.A.T."/>
            <person name="Koren S."/>
            <person name="Bechman K.B."/>
            <person name="Herman A."/>
            <person name="Abrahante J.E."/>
            <person name="Garbe J."/>
        </authorList>
    </citation>
    <scope>NUCLEOTIDE SEQUENCE</scope>
    <source>
        <strain evidence="7">Duluth1</strain>
        <tissue evidence="7">Whole animal</tissue>
    </source>
</reference>